<dbReference type="InterPro" id="IPR002110">
    <property type="entry name" value="Ankyrin_rpt"/>
</dbReference>
<evidence type="ECO:0000313" key="2">
    <source>
        <dbReference type="EMBL" id="CAI3994428.1"/>
    </source>
</evidence>
<dbReference type="SMART" id="SM00248">
    <property type="entry name" value="ANK"/>
    <property type="match status" value="2"/>
</dbReference>
<feature type="repeat" description="ANK" evidence="1">
    <location>
        <begin position="63"/>
        <end position="89"/>
    </location>
</feature>
<sequence>MLRQYSIKLSKLWEALRVSSRINAPNADGWTALHLAAATPHAERGLRVLLRAQAEVSPAHPVSGMTPLMLSAEAGMDKALRMLLSSGASQAELQLFARGQRVAGSFGPTEGVRLFYRRPWVVEHLSFYITLPRRKLCNVPDARSGGFGFDNHGRAAGDLKLATR</sequence>
<dbReference type="PROSITE" id="PS50088">
    <property type="entry name" value="ANK_REPEAT"/>
    <property type="match status" value="2"/>
</dbReference>
<dbReference type="EMBL" id="CAMXCT030001950">
    <property type="protein sequence ID" value="CAL4781740.1"/>
    <property type="molecule type" value="Genomic_DNA"/>
</dbReference>
<feature type="repeat" description="ANK" evidence="1">
    <location>
        <begin position="28"/>
        <end position="61"/>
    </location>
</feature>
<evidence type="ECO:0000313" key="5">
    <source>
        <dbReference type="Proteomes" id="UP001152797"/>
    </source>
</evidence>
<dbReference type="EMBL" id="CAMXCT010001950">
    <property type="protein sequence ID" value="CAI3994428.1"/>
    <property type="molecule type" value="Genomic_DNA"/>
</dbReference>
<dbReference type="InterPro" id="IPR036770">
    <property type="entry name" value="Ankyrin_rpt-contain_sf"/>
</dbReference>
<reference evidence="3" key="2">
    <citation type="submission" date="2024-04" db="EMBL/GenBank/DDBJ databases">
        <authorList>
            <person name="Chen Y."/>
            <person name="Shah S."/>
            <person name="Dougan E. K."/>
            <person name="Thang M."/>
            <person name="Chan C."/>
        </authorList>
    </citation>
    <scope>NUCLEOTIDE SEQUENCE [LARGE SCALE GENOMIC DNA]</scope>
</reference>
<dbReference type="Pfam" id="PF12796">
    <property type="entry name" value="Ank_2"/>
    <property type="match status" value="1"/>
</dbReference>
<keyword evidence="5" id="KW-1185">Reference proteome</keyword>
<dbReference type="AlphaFoldDB" id="A0A9P1FZJ4"/>
<name>A0A9P1FZJ4_9DINO</name>
<proteinExistence type="predicted"/>
<dbReference type="Gene3D" id="1.25.40.20">
    <property type="entry name" value="Ankyrin repeat-containing domain"/>
    <property type="match status" value="1"/>
</dbReference>
<organism evidence="2">
    <name type="scientific">Cladocopium goreaui</name>
    <dbReference type="NCBI Taxonomy" id="2562237"/>
    <lineage>
        <taxon>Eukaryota</taxon>
        <taxon>Sar</taxon>
        <taxon>Alveolata</taxon>
        <taxon>Dinophyceae</taxon>
        <taxon>Suessiales</taxon>
        <taxon>Symbiodiniaceae</taxon>
        <taxon>Cladocopium</taxon>
    </lineage>
</organism>
<evidence type="ECO:0000313" key="3">
    <source>
        <dbReference type="EMBL" id="CAL1147803.1"/>
    </source>
</evidence>
<keyword evidence="1" id="KW-0040">ANK repeat</keyword>
<gene>
    <name evidence="2" type="ORF">C1SCF055_LOCUS21075</name>
</gene>
<dbReference type="Proteomes" id="UP001152797">
    <property type="component" value="Unassembled WGS sequence"/>
</dbReference>
<protein>
    <submittedName>
        <fullName evidence="4">Ankyrin repeats (3 copies)</fullName>
    </submittedName>
</protein>
<evidence type="ECO:0000256" key="1">
    <source>
        <dbReference type="PROSITE-ProRule" id="PRU00023"/>
    </source>
</evidence>
<dbReference type="SUPFAM" id="SSF48403">
    <property type="entry name" value="Ankyrin repeat"/>
    <property type="match status" value="1"/>
</dbReference>
<reference evidence="2" key="1">
    <citation type="submission" date="2022-10" db="EMBL/GenBank/DDBJ databases">
        <authorList>
            <person name="Chen Y."/>
            <person name="Dougan E. K."/>
            <person name="Chan C."/>
            <person name="Rhodes N."/>
            <person name="Thang M."/>
        </authorList>
    </citation>
    <scope>NUCLEOTIDE SEQUENCE</scope>
</reference>
<dbReference type="PROSITE" id="PS50297">
    <property type="entry name" value="ANK_REP_REGION"/>
    <property type="match status" value="2"/>
</dbReference>
<accession>A0A9P1FZJ4</accession>
<comment type="caution">
    <text evidence="2">The sequence shown here is derived from an EMBL/GenBank/DDBJ whole genome shotgun (WGS) entry which is preliminary data.</text>
</comment>
<evidence type="ECO:0000313" key="4">
    <source>
        <dbReference type="EMBL" id="CAL4781740.1"/>
    </source>
</evidence>
<dbReference type="EMBL" id="CAMXCT020001950">
    <property type="protein sequence ID" value="CAL1147803.1"/>
    <property type="molecule type" value="Genomic_DNA"/>
</dbReference>